<gene>
    <name evidence="3" type="ORF">HF855_02610</name>
</gene>
<protein>
    <submittedName>
        <fullName evidence="3">Glycosyltransferase family 2 protein</fullName>
    </submittedName>
</protein>
<feature type="domain" description="Glycosyltransferase 2-like" evidence="2">
    <location>
        <begin position="7"/>
        <end position="170"/>
    </location>
</feature>
<evidence type="ECO:0000313" key="3">
    <source>
        <dbReference type="EMBL" id="NME56342.1"/>
    </source>
</evidence>
<dbReference type="EMBL" id="JABAFX010000004">
    <property type="protein sequence ID" value="NME56342.1"/>
    <property type="molecule type" value="Genomic_DNA"/>
</dbReference>
<accession>A0A848CHM0</accession>
<keyword evidence="1" id="KW-0812">Transmembrane</keyword>
<dbReference type="InterPro" id="IPR001173">
    <property type="entry name" value="Glyco_trans_2-like"/>
</dbReference>
<dbReference type="RefSeq" id="WP_168933113.1">
    <property type="nucleotide sequence ID" value="NZ_JABAFX010000004.1"/>
</dbReference>
<evidence type="ECO:0000313" key="4">
    <source>
        <dbReference type="Proteomes" id="UP000580130"/>
    </source>
</evidence>
<keyword evidence="1" id="KW-0472">Membrane</keyword>
<dbReference type="InterPro" id="IPR029044">
    <property type="entry name" value="Nucleotide-diphossugar_trans"/>
</dbReference>
<dbReference type="AlphaFoldDB" id="A0A848CHM0"/>
<keyword evidence="3" id="KW-0808">Transferase</keyword>
<dbReference type="GO" id="GO:0016740">
    <property type="term" value="F:transferase activity"/>
    <property type="evidence" value="ECO:0007669"/>
    <property type="project" value="UniProtKB-KW"/>
</dbReference>
<feature type="transmembrane region" description="Helical" evidence="1">
    <location>
        <begin position="269"/>
        <end position="289"/>
    </location>
</feature>
<reference evidence="3 4" key="1">
    <citation type="submission" date="2020-04" db="EMBL/GenBank/DDBJ databases">
        <authorList>
            <person name="Hitch T.C.A."/>
            <person name="Wylensek D."/>
            <person name="Clavel T."/>
        </authorList>
    </citation>
    <scope>NUCLEOTIDE SEQUENCE [LARGE SCALE GENOMIC DNA]</scope>
    <source>
        <strain evidence="3 4">BSM-383-APC-5F</strain>
    </source>
</reference>
<dbReference type="Proteomes" id="UP000580130">
    <property type="component" value="Unassembled WGS sequence"/>
</dbReference>
<evidence type="ECO:0000259" key="2">
    <source>
        <dbReference type="Pfam" id="PF00535"/>
    </source>
</evidence>
<dbReference type="CDD" id="cd00761">
    <property type="entry name" value="Glyco_tranf_GTA_type"/>
    <property type="match status" value="1"/>
</dbReference>
<name>A0A848CHM0_9FIRM</name>
<dbReference type="PANTHER" id="PTHR22916">
    <property type="entry name" value="GLYCOSYLTRANSFERASE"/>
    <property type="match status" value="1"/>
</dbReference>
<dbReference type="Pfam" id="PF00535">
    <property type="entry name" value="Glycos_transf_2"/>
    <property type="match status" value="1"/>
</dbReference>
<sequence>MKDKIITVFTPTYNRAYKLPDLYNSLCEQTCSQFEWLIVDDGSTDGTEKLVNMWLKEDKIKIIYIKQENGGKQRAHNTGVLHCDLDLFFCVDSDDIIAPECVEKHLERWNQVKNDEKVAGIISLKGDLKGNPLGTPFPEGIDCISRKVLYGKMKFKGDASLIYRTSLLKKHLYWVAEGEKFIGEGYVFSQIDEEHEMAVLPEVLTFCEYLPDGYTKNVRKITKDNPKSYVVLKRQTVEYADTWKERYIQTILYMVGCKMSKEKNAIKKAPYPILAMLAYFPACLAWWLFYKNA</sequence>
<dbReference type="SUPFAM" id="SSF53448">
    <property type="entry name" value="Nucleotide-diphospho-sugar transferases"/>
    <property type="match status" value="1"/>
</dbReference>
<organism evidence="3 4">
    <name type="scientific">Dorea formicigenerans</name>
    <dbReference type="NCBI Taxonomy" id="39486"/>
    <lineage>
        <taxon>Bacteria</taxon>
        <taxon>Bacillati</taxon>
        <taxon>Bacillota</taxon>
        <taxon>Clostridia</taxon>
        <taxon>Lachnospirales</taxon>
        <taxon>Lachnospiraceae</taxon>
        <taxon>Dorea</taxon>
    </lineage>
</organism>
<dbReference type="Gene3D" id="3.90.550.10">
    <property type="entry name" value="Spore Coat Polysaccharide Biosynthesis Protein SpsA, Chain A"/>
    <property type="match status" value="1"/>
</dbReference>
<evidence type="ECO:0000256" key="1">
    <source>
        <dbReference type="SAM" id="Phobius"/>
    </source>
</evidence>
<keyword evidence="1" id="KW-1133">Transmembrane helix</keyword>
<comment type="caution">
    <text evidence="3">The sequence shown here is derived from an EMBL/GenBank/DDBJ whole genome shotgun (WGS) entry which is preliminary data.</text>
</comment>
<proteinExistence type="predicted"/>